<accession>A0A0A2WJC0</accession>
<comment type="caution">
    <text evidence="3">The sequence shown here is derived from an EMBL/GenBank/DDBJ whole genome shotgun (WGS) entry which is preliminary data.</text>
</comment>
<dbReference type="Gene3D" id="3.40.50.300">
    <property type="entry name" value="P-loop containing nucleotide triphosphate hydrolases"/>
    <property type="match status" value="1"/>
</dbReference>
<dbReference type="Pfam" id="PF03237">
    <property type="entry name" value="Terminase_6N"/>
    <property type="match status" value="1"/>
</dbReference>
<dbReference type="Proteomes" id="UP000030518">
    <property type="component" value="Unassembled WGS sequence"/>
</dbReference>
<proteinExistence type="predicted"/>
<dbReference type="RefSeq" id="WP_036166849.1">
    <property type="nucleotide sequence ID" value="NZ_JRKJ01000005.1"/>
</dbReference>
<dbReference type="InterPro" id="IPR027417">
    <property type="entry name" value="P-loop_NTPase"/>
</dbReference>
<evidence type="ECO:0000256" key="1">
    <source>
        <dbReference type="ARBA" id="ARBA00022612"/>
    </source>
</evidence>
<organism evidence="3 4">
    <name type="scientific">Lysobacter dokdonensis DS-58</name>
    <dbReference type="NCBI Taxonomy" id="1300345"/>
    <lineage>
        <taxon>Bacteria</taxon>
        <taxon>Pseudomonadati</taxon>
        <taxon>Pseudomonadota</taxon>
        <taxon>Gammaproteobacteria</taxon>
        <taxon>Lysobacterales</taxon>
        <taxon>Lysobacteraceae</taxon>
        <taxon>Noviluteimonas</taxon>
    </lineage>
</organism>
<dbReference type="OrthoDB" id="6032310at2"/>
<evidence type="ECO:0000259" key="2">
    <source>
        <dbReference type="Pfam" id="PF17289"/>
    </source>
</evidence>
<protein>
    <submittedName>
        <fullName evidence="3">Phage terminase, large subunit, PBSX family</fullName>
    </submittedName>
</protein>
<dbReference type="AlphaFoldDB" id="A0A0A2WJC0"/>
<dbReference type="Pfam" id="PF17289">
    <property type="entry name" value="Terminase_6C"/>
    <property type="match status" value="1"/>
</dbReference>
<sequence>MGVSPTLTKPQARFLALPHKFGAFVGGFGSGKTWTLCAGQAKHYWEHPKAHRGYFAPTYPQIRDIFFPTVEEVAHDWGLRVRIAEVNKEVHWYSGRQYRGTTICRSMEKPDSIVGFKIAEADVDEVDTLPALKAQQAWRKIIARLRLKYEGKNGARVATTPEGFKFTYDQWVKQVRDKPALAPLYGLVQASTYENERFLPDGYIDSLLASYPPQLIEAYLQGHFVNLTAGTVYHAFDRKQNACSDVMVDGEPVFVGMDFNVGKMAAVIHVKRDGQPRAVGEVVNAYDTPDMIRILKERLGERQIRVYPDASGGSRKSVNASVTDIKLLKEGGFQVSAPDANPPVKDRINSMNGMFCNAQNERRYRVNVDLCPTYADCLEQQVWAENGEPDKASGNDHPNDAAGYFIHRDFPIIKRIARVEPLRV</sequence>
<dbReference type="InterPro" id="IPR035421">
    <property type="entry name" value="Terminase_6C"/>
</dbReference>
<feature type="domain" description="Terminase large subunit gp17-like C-terminal" evidence="2">
    <location>
        <begin position="255"/>
        <end position="407"/>
    </location>
</feature>
<gene>
    <name evidence="3" type="ORF">LF41_2425</name>
</gene>
<name>A0A0A2WJC0_9GAMM</name>
<dbReference type="Gene3D" id="3.30.420.280">
    <property type="match status" value="1"/>
</dbReference>
<dbReference type="EMBL" id="JRKJ01000005">
    <property type="protein sequence ID" value="KGQ19918.1"/>
    <property type="molecule type" value="Genomic_DNA"/>
</dbReference>
<evidence type="ECO:0000313" key="4">
    <source>
        <dbReference type="Proteomes" id="UP000030518"/>
    </source>
</evidence>
<dbReference type="STRING" id="1300345.LF41_2425"/>
<dbReference type="eggNOG" id="COG1783">
    <property type="taxonomic scope" value="Bacteria"/>
</dbReference>
<reference evidence="3 4" key="1">
    <citation type="submission" date="2014-09" db="EMBL/GenBank/DDBJ databases">
        <title>Genome sequences of Lysobacter dokdonensis DS-58.</title>
        <authorList>
            <person name="Kim J.F."/>
            <person name="Kwak M.-J."/>
        </authorList>
    </citation>
    <scope>NUCLEOTIDE SEQUENCE [LARGE SCALE GENOMIC DNA]</scope>
    <source>
        <strain evidence="3 4">DS-58</strain>
    </source>
</reference>
<evidence type="ECO:0000313" key="3">
    <source>
        <dbReference type="EMBL" id="KGQ19918.1"/>
    </source>
</evidence>
<keyword evidence="1" id="KW-1188">Viral release from host cell</keyword>
<keyword evidence="4" id="KW-1185">Reference proteome</keyword>
<dbReference type="PATRIC" id="fig|1300345.3.peg.994"/>